<evidence type="ECO:0000256" key="5">
    <source>
        <dbReference type="ARBA" id="ARBA00023065"/>
    </source>
</evidence>
<dbReference type="GO" id="GO:1990573">
    <property type="term" value="P:potassium ion import across plasma membrane"/>
    <property type="evidence" value="ECO:0007669"/>
    <property type="project" value="TreeGrafter"/>
</dbReference>
<feature type="transmembrane region" description="Helical" evidence="8">
    <location>
        <begin position="324"/>
        <end position="343"/>
    </location>
</feature>
<feature type="transmembrane region" description="Helical" evidence="8">
    <location>
        <begin position="482"/>
        <end position="502"/>
    </location>
</feature>
<dbReference type="PIRSF" id="PIRSF002450">
    <property type="entry name" value="K+_transpter_TRK"/>
    <property type="match status" value="1"/>
</dbReference>
<organism evidence="9 10">
    <name type="scientific">Aspergillus novofumigatus (strain IBT 16806)</name>
    <dbReference type="NCBI Taxonomy" id="1392255"/>
    <lineage>
        <taxon>Eukaryota</taxon>
        <taxon>Fungi</taxon>
        <taxon>Dikarya</taxon>
        <taxon>Ascomycota</taxon>
        <taxon>Pezizomycotina</taxon>
        <taxon>Eurotiomycetes</taxon>
        <taxon>Eurotiomycetidae</taxon>
        <taxon>Eurotiales</taxon>
        <taxon>Aspergillaceae</taxon>
        <taxon>Aspergillus</taxon>
        <taxon>Aspergillus subgen. Fumigati</taxon>
    </lineage>
</organism>
<dbReference type="InterPro" id="IPR003445">
    <property type="entry name" value="Cat_transpt"/>
</dbReference>
<dbReference type="RefSeq" id="XP_024682293.1">
    <property type="nucleotide sequence ID" value="XM_024823412.1"/>
</dbReference>
<dbReference type="GeneID" id="36530737"/>
<feature type="transmembrane region" description="Helical" evidence="8">
    <location>
        <begin position="31"/>
        <end position="49"/>
    </location>
</feature>
<name>A0A2I1C7T3_ASPN1</name>
<dbReference type="Proteomes" id="UP000234474">
    <property type="component" value="Unassembled WGS sequence"/>
</dbReference>
<evidence type="ECO:0000313" key="10">
    <source>
        <dbReference type="Proteomes" id="UP000234474"/>
    </source>
</evidence>
<keyword evidence="2" id="KW-0813">Transport</keyword>
<evidence type="ECO:0000256" key="6">
    <source>
        <dbReference type="ARBA" id="ARBA00023136"/>
    </source>
</evidence>
<dbReference type="GO" id="GO:0030007">
    <property type="term" value="P:intracellular potassium ion homeostasis"/>
    <property type="evidence" value="ECO:0007669"/>
    <property type="project" value="InterPro"/>
</dbReference>
<dbReference type="OrthoDB" id="9999863at2759"/>
<evidence type="ECO:0000256" key="3">
    <source>
        <dbReference type="ARBA" id="ARBA00022692"/>
    </source>
</evidence>
<feature type="transmembrane region" description="Helical" evidence="8">
    <location>
        <begin position="355"/>
        <end position="379"/>
    </location>
</feature>
<dbReference type="STRING" id="1392255.A0A2I1C7T3"/>
<dbReference type="GO" id="GO:0005886">
    <property type="term" value="C:plasma membrane"/>
    <property type="evidence" value="ECO:0007669"/>
    <property type="project" value="InterPro"/>
</dbReference>
<comment type="subcellular location">
    <subcellularLocation>
        <location evidence="1">Membrane</location>
        <topology evidence="1">Multi-pass membrane protein</topology>
    </subcellularLocation>
</comment>
<dbReference type="GO" id="GO:0140107">
    <property type="term" value="F:high-affinity potassium ion transmembrane transporter activity"/>
    <property type="evidence" value="ECO:0007669"/>
    <property type="project" value="TreeGrafter"/>
</dbReference>
<dbReference type="PANTHER" id="PTHR31064">
    <property type="entry name" value="POTASSIUM TRANSPORT PROTEIN DDB_G0292412-RELATED"/>
    <property type="match status" value="1"/>
</dbReference>
<feature type="transmembrane region" description="Helical" evidence="8">
    <location>
        <begin position="88"/>
        <end position="108"/>
    </location>
</feature>
<dbReference type="VEuPathDB" id="FungiDB:P174DRAFT_388524"/>
<proteinExistence type="predicted"/>
<keyword evidence="10" id="KW-1185">Reference proteome</keyword>
<evidence type="ECO:0000256" key="8">
    <source>
        <dbReference type="SAM" id="Phobius"/>
    </source>
</evidence>
<feature type="transmembrane region" description="Helical" evidence="8">
    <location>
        <begin position="281"/>
        <end position="304"/>
    </location>
</feature>
<evidence type="ECO:0000256" key="2">
    <source>
        <dbReference type="ARBA" id="ARBA00022448"/>
    </source>
</evidence>
<dbReference type="EMBL" id="MSZS01000004">
    <property type="protein sequence ID" value="PKX93698.1"/>
    <property type="molecule type" value="Genomic_DNA"/>
</dbReference>
<keyword evidence="6 8" id="KW-0472">Membrane</keyword>
<reference evidence="10" key="1">
    <citation type="journal article" date="2018" name="Proc. Natl. Acad. Sci. U.S.A.">
        <title>Linking secondary metabolites to gene clusters through genome sequencing of six diverse Aspergillus species.</title>
        <authorList>
            <person name="Kaerboelling I."/>
            <person name="Vesth T.C."/>
            <person name="Frisvad J.C."/>
            <person name="Nybo J.L."/>
            <person name="Theobald S."/>
            <person name="Kuo A."/>
            <person name="Bowyer P."/>
            <person name="Matsuda Y."/>
            <person name="Mondo S."/>
            <person name="Lyhne E.K."/>
            <person name="Kogle M.E."/>
            <person name="Clum A."/>
            <person name="Lipzen A."/>
            <person name="Salamov A."/>
            <person name="Ngan C.Y."/>
            <person name="Daum C."/>
            <person name="Chiniquy J."/>
            <person name="Barry K."/>
            <person name="LaButti K."/>
            <person name="Haridas S."/>
            <person name="Simmons B.A."/>
            <person name="Magnuson J.K."/>
            <person name="Mortensen U.H."/>
            <person name="Larsen T.O."/>
            <person name="Grigoriev I.V."/>
            <person name="Baker S.E."/>
            <person name="Andersen M.R."/>
        </authorList>
    </citation>
    <scope>NUCLEOTIDE SEQUENCE [LARGE SCALE GENOMIC DNA]</scope>
    <source>
        <strain evidence="10">IBT 16806</strain>
    </source>
</reference>
<keyword evidence="4 8" id="KW-1133">Transmembrane helix</keyword>
<evidence type="ECO:0000256" key="4">
    <source>
        <dbReference type="ARBA" id="ARBA00022989"/>
    </source>
</evidence>
<evidence type="ECO:0000256" key="7">
    <source>
        <dbReference type="SAM" id="MobiDB-lite"/>
    </source>
</evidence>
<comment type="caution">
    <text evidence="9">The sequence shown here is derived from an EMBL/GenBank/DDBJ whole genome shotgun (WGS) entry which is preliminary data.</text>
</comment>
<sequence length="691" mass="77311">MIVRLRRTWSRPLGRCIMAVLPPFNFLTVHYAYFIATPLICSIIFWGSATPSRSVHYVDALFLCVSAMTGAGLNTVDLSSLNTFQQSIIFALLILGHAILISITVLFVRKRAFQLKFKSISESSVARNLFGQSTLGFLKPAGKTKTDASQPEEPHSPEGSQVSAMENAPLEYSNAVDNDHIRWGDDDQITIGYIQPRHHHHHHRVFPMAGVGARLDLNNHPRDVAPTVPLDGEPDDIPRLKGILRDTQKYFASKGFISRNSQFHGLTLEEREKLGGVEYKAVSFLSVIVLLYWATFLIIGIVGVGCWLEVNHPEIPRANGLSPFWTGAFFAVSAFVNSGMSLLDANMTALQTNAYPLVTMGMLILAGNTLYPCFLRFIIWTMRRLMANRPSCEPWKVTLDFILDHPRRVYTNLFPVRHTWYLLGTIIILNGIDWAGFEVLAIGNKEIETLPAGYRILDGLFQALAVRSGGFYVVTISELRQGLLVLYVLMMYVSAFPVLVTMRNTNVYEERSLGIYASDEPRDAHDNQSPNIVMSLIRHHLLGRQDASTVESSRSYFVHQQLRSQLSHDVWWIALAVFFITIAESPHYSENPVAYSTFNIIFEVVSAYGCVGISVGFPGKNYSFCGSWHAISKLILAAVTLRGRHRGLPVAIDQAVMPPSESLAWAEEEDAVLRREQTRTYGSDKMPVGTV</sequence>
<accession>A0A2I1C7T3</accession>
<keyword evidence="3 8" id="KW-0812">Transmembrane</keyword>
<feature type="transmembrane region" description="Helical" evidence="8">
    <location>
        <begin position="594"/>
        <end position="617"/>
    </location>
</feature>
<feature type="region of interest" description="Disordered" evidence="7">
    <location>
        <begin position="141"/>
        <end position="163"/>
    </location>
</feature>
<protein>
    <submittedName>
        <fullName evidence="9">Putative cation transporter</fullName>
    </submittedName>
</protein>
<evidence type="ECO:0000313" key="9">
    <source>
        <dbReference type="EMBL" id="PKX93698.1"/>
    </source>
</evidence>
<evidence type="ECO:0000256" key="1">
    <source>
        <dbReference type="ARBA" id="ARBA00004141"/>
    </source>
</evidence>
<gene>
    <name evidence="9" type="ORF">P174DRAFT_388524</name>
</gene>
<dbReference type="InterPro" id="IPR015958">
    <property type="entry name" value="Trk1_fungi"/>
</dbReference>
<feature type="transmembrane region" description="Helical" evidence="8">
    <location>
        <begin position="420"/>
        <end position="442"/>
    </location>
</feature>
<dbReference type="Pfam" id="PF02386">
    <property type="entry name" value="TrkH"/>
    <property type="match status" value="1"/>
</dbReference>
<dbReference type="OMA" id="NNHPRDV"/>
<keyword evidence="5" id="KW-0406">Ion transport</keyword>
<dbReference type="PANTHER" id="PTHR31064:SF37">
    <property type="entry name" value="TRANSPORTER, PUTATIVE (EUROFUNG)-RELATED"/>
    <property type="match status" value="1"/>
</dbReference>
<feature type="transmembrane region" description="Helical" evidence="8">
    <location>
        <begin position="570"/>
        <end position="588"/>
    </location>
</feature>
<feature type="transmembrane region" description="Helical" evidence="8">
    <location>
        <begin position="56"/>
        <end position="76"/>
    </location>
</feature>
<dbReference type="InterPro" id="IPR051143">
    <property type="entry name" value="TrkH_K-transport"/>
</dbReference>
<dbReference type="AlphaFoldDB" id="A0A2I1C7T3"/>